<proteinExistence type="predicted"/>
<dbReference type="AlphaFoldDB" id="A0A5C6AQ01"/>
<dbReference type="InterPro" id="IPR029032">
    <property type="entry name" value="AhpD-like"/>
</dbReference>
<evidence type="ECO:0000313" key="2">
    <source>
        <dbReference type="EMBL" id="TWU00274.1"/>
    </source>
</evidence>
<name>A0A5C6AQ01_9BACT</name>
<dbReference type="NCBIfam" id="TIGR01926">
    <property type="entry name" value="peroxid_rel"/>
    <property type="match status" value="1"/>
</dbReference>
<dbReference type="InterPro" id="IPR003779">
    <property type="entry name" value="CMD-like"/>
</dbReference>
<dbReference type="Pfam" id="PF02627">
    <property type="entry name" value="CMD"/>
    <property type="match status" value="1"/>
</dbReference>
<dbReference type="PANTHER" id="PTHR35446:SF3">
    <property type="entry name" value="CMD DOMAIN-CONTAINING PROTEIN"/>
    <property type="match status" value="1"/>
</dbReference>
<dbReference type="RefSeq" id="WP_146443958.1">
    <property type="nucleotide sequence ID" value="NZ_SJPR01000001.1"/>
</dbReference>
<dbReference type="InterPro" id="IPR010195">
    <property type="entry name" value="Uncharacterised_peroxidase-rel"/>
</dbReference>
<dbReference type="OrthoDB" id="9801997at2"/>
<comment type="caution">
    <text evidence="2">The sequence shown here is derived from an EMBL/GenBank/DDBJ whole genome shotgun (WGS) entry which is preliminary data.</text>
</comment>
<dbReference type="InterPro" id="IPR004675">
    <property type="entry name" value="AhpD_core"/>
</dbReference>
<dbReference type="EC" id="1.11.1.15" evidence="2"/>
<feature type="domain" description="Carboxymuconolactone decarboxylase-like" evidence="1">
    <location>
        <begin position="41"/>
        <end position="120"/>
    </location>
</feature>
<dbReference type="EMBL" id="SJPR01000001">
    <property type="protein sequence ID" value="TWU00274.1"/>
    <property type="molecule type" value="Genomic_DNA"/>
</dbReference>
<dbReference type="Proteomes" id="UP000317421">
    <property type="component" value="Unassembled WGS sequence"/>
</dbReference>
<keyword evidence="3" id="KW-1185">Reference proteome</keyword>
<sequence>MSRLPQIAPEQASPQQAELFAVAKSKMGRVPNLLRALASSPAALRGYLDFSGAIGAGKGLNAQQREIIALAISETNGCEYCLAAHSTIGKMVGLSPAAIDAARRVDGVDDASRAVARFANAVLVSRGRVSDADLEAFHVAGFSDEAVAEVVAHVALNVFTNYFNNLVETDIDFPAAAPLAAADPEACSTACGCNA</sequence>
<dbReference type="GO" id="GO:0051920">
    <property type="term" value="F:peroxiredoxin activity"/>
    <property type="evidence" value="ECO:0007669"/>
    <property type="project" value="InterPro"/>
</dbReference>
<gene>
    <name evidence="2" type="primary">ahpD_1</name>
    <name evidence="2" type="ORF">Pla108_12220</name>
</gene>
<evidence type="ECO:0000259" key="1">
    <source>
        <dbReference type="Pfam" id="PF02627"/>
    </source>
</evidence>
<keyword evidence="2" id="KW-0575">Peroxidase</keyword>
<dbReference type="NCBIfam" id="TIGR00778">
    <property type="entry name" value="ahpD_dom"/>
    <property type="match status" value="1"/>
</dbReference>
<dbReference type="Gene3D" id="1.20.1290.10">
    <property type="entry name" value="AhpD-like"/>
    <property type="match status" value="1"/>
</dbReference>
<organism evidence="2 3">
    <name type="scientific">Botrimarina colliarenosi</name>
    <dbReference type="NCBI Taxonomy" id="2528001"/>
    <lineage>
        <taxon>Bacteria</taxon>
        <taxon>Pseudomonadati</taxon>
        <taxon>Planctomycetota</taxon>
        <taxon>Planctomycetia</taxon>
        <taxon>Pirellulales</taxon>
        <taxon>Lacipirellulaceae</taxon>
        <taxon>Botrimarina</taxon>
    </lineage>
</organism>
<evidence type="ECO:0000313" key="3">
    <source>
        <dbReference type="Proteomes" id="UP000317421"/>
    </source>
</evidence>
<dbReference type="SUPFAM" id="SSF69118">
    <property type="entry name" value="AhpD-like"/>
    <property type="match status" value="1"/>
</dbReference>
<keyword evidence="2" id="KW-0560">Oxidoreductase</keyword>
<dbReference type="PANTHER" id="PTHR35446">
    <property type="entry name" value="SI:CH211-175M2.5"/>
    <property type="match status" value="1"/>
</dbReference>
<reference evidence="2 3" key="1">
    <citation type="submission" date="2019-02" db="EMBL/GenBank/DDBJ databases">
        <title>Deep-cultivation of Planctomycetes and their phenomic and genomic characterization uncovers novel biology.</title>
        <authorList>
            <person name="Wiegand S."/>
            <person name="Jogler M."/>
            <person name="Boedeker C."/>
            <person name="Pinto D."/>
            <person name="Vollmers J."/>
            <person name="Rivas-Marin E."/>
            <person name="Kohn T."/>
            <person name="Peeters S.H."/>
            <person name="Heuer A."/>
            <person name="Rast P."/>
            <person name="Oberbeckmann S."/>
            <person name="Bunk B."/>
            <person name="Jeske O."/>
            <person name="Meyerdierks A."/>
            <person name="Storesund J.E."/>
            <person name="Kallscheuer N."/>
            <person name="Luecker S."/>
            <person name="Lage O.M."/>
            <person name="Pohl T."/>
            <person name="Merkel B.J."/>
            <person name="Hornburger P."/>
            <person name="Mueller R.-W."/>
            <person name="Bruemmer F."/>
            <person name="Labrenz M."/>
            <person name="Spormann A.M."/>
            <person name="Op Den Camp H."/>
            <person name="Overmann J."/>
            <person name="Amann R."/>
            <person name="Jetten M.S.M."/>
            <person name="Mascher T."/>
            <person name="Medema M.H."/>
            <person name="Devos D.P."/>
            <person name="Kaster A.-K."/>
            <person name="Ovreas L."/>
            <person name="Rohde M."/>
            <person name="Galperin M.Y."/>
            <person name="Jogler C."/>
        </authorList>
    </citation>
    <scope>NUCLEOTIDE SEQUENCE [LARGE SCALE GENOMIC DNA]</scope>
    <source>
        <strain evidence="2 3">Pla108</strain>
    </source>
</reference>
<accession>A0A5C6AQ01</accession>
<protein>
    <submittedName>
        <fullName evidence="2">Alkyl hydroperoxide reductase AhpD</fullName>
        <ecNumber evidence="2">1.11.1.15</ecNumber>
    </submittedName>
</protein>